<keyword evidence="2" id="KW-0436">Ligase</keyword>
<dbReference type="PANTHER" id="PTHR12196">
    <property type="entry name" value="DOMAIN OF UNKNOWN FUNCTION 71 DUF71 -CONTAINING PROTEIN"/>
    <property type="match status" value="1"/>
</dbReference>
<organism evidence="2 3">
    <name type="scientific">Clostridium sartagoforme</name>
    <dbReference type="NCBI Taxonomy" id="84031"/>
    <lineage>
        <taxon>Bacteria</taxon>
        <taxon>Bacillati</taxon>
        <taxon>Bacillota</taxon>
        <taxon>Clostridia</taxon>
        <taxon>Eubacteriales</taxon>
        <taxon>Clostridiaceae</taxon>
        <taxon>Clostridium</taxon>
    </lineage>
</organism>
<evidence type="ECO:0000313" key="3">
    <source>
        <dbReference type="Proteomes" id="UP000306888"/>
    </source>
</evidence>
<evidence type="ECO:0000313" key="2">
    <source>
        <dbReference type="EMBL" id="TGY43255.1"/>
    </source>
</evidence>
<dbReference type="GO" id="GO:0017183">
    <property type="term" value="P:protein histidyl modification to diphthamide"/>
    <property type="evidence" value="ECO:0007669"/>
    <property type="project" value="TreeGrafter"/>
</dbReference>
<reference evidence="2 3" key="1">
    <citation type="submission" date="2019-04" db="EMBL/GenBank/DDBJ databases">
        <title>Microbes associate with the intestines of laboratory mice.</title>
        <authorList>
            <person name="Navarre W."/>
            <person name="Wong E."/>
            <person name="Huang K."/>
            <person name="Tropini C."/>
            <person name="Ng K."/>
            <person name="Yu B."/>
        </authorList>
    </citation>
    <scope>NUCLEOTIDE SEQUENCE [LARGE SCALE GENOMIC DNA]</scope>
    <source>
        <strain evidence="2 3">NM50_B9-20</strain>
    </source>
</reference>
<dbReference type="SUPFAM" id="SSF52402">
    <property type="entry name" value="Adenine nucleotide alpha hydrolases-like"/>
    <property type="match status" value="1"/>
</dbReference>
<accession>A0A4S2DMH7</accession>
<evidence type="ECO:0000259" key="1">
    <source>
        <dbReference type="Pfam" id="PF01902"/>
    </source>
</evidence>
<dbReference type="NCBIfam" id="TIGR00290">
    <property type="entry name" value="MJ0570_dom"/>
    <property type="match status" value="1"/>
</dbReference>
<proteinExistence type="predicted"/>
<dbReference type="InterPro" id="IPR002761">
    <property type="entry name" value="Diphthami_syn_dom"/>
</dbReference>
<dbReference type="EC" id="6.3.1.14" evidence="2"/>
<protein>
    <submittedName>
        <fullName evidence="2">Diphthine--ammonia ligase</fullName>
        <ecNumber evidence="2">6.3.1.14</ecNumber>
    </submittedName>
</protein>
<dbReference type="Proteomes" id="UP000306888">
    <property type="component" value="Unassembled WGS sequence"/>
</dbReference>
<dbReference type="RefSeq" id="WP_136003338.1">
    <property type="nucleotide sequence ID" value="NZ_SRYR01000001.1"/>
</dbReference>
<dbReference type="OrthoDB" id="3572539at2"/>
<dbReference type="AlphaFoldDB" id="A0A4S2DMH7"/>
<dbReference type="Pfam" id="PF01902">
    <property type="entry name" value="Diphthami_syn_2"/>
    <property type="match status" value="1"/>
</dbReference>
<dbReference type="Gene3D" id="3.90.1490.10">
    <property type="entry name" value="putative n-type atp pyrophosphatase, domain 2"/>
    <property type="match status" value="1"/>
</dbReference>
<dbReference type="Gene3D" id="3.40.50.620">
    <property type="entry name" value="HUPs"/>
    <property type="match status" value="1"/>
</dbReference>
<feature type="domain" description="Diphthamide synthase" evidence="1">
    <location>
        <begin position="5"/>
        <end position="215"/>
    </location>
</feature>
<gene>
    <name evidence="2" type="ORF">E5347_00135</name>
</gene>
<dbReference type="EMBL" id="SRYR01000001">
    <property type="protein sequence ID" value="TGY43255.1"/>
    <property type="molecule type" value="Genomic_DNA"/>
</dbReference>
<keyword evidence="3" id="KW-1185">Reference proteome</keyword>
<dbReference type="InterPro" id="IPR030662">
    <property type="entry name" value="DPH6/MJ0570"/>
</dbReference>
<comment type="caution">
    <text evidence="2">The sequence shown here is derived from an EMBL/GenBank/DDBJ whole genome shotgun (WGS) entry which is preliminary data.</text>
</comment>
<dbReference type="InterPro" id="IPR014729">
    <property type="entry name" value="Rossmann-like_a/b/a_fold"/>
</dbReference>
<dbReference type="CDD" id="cd01994">
    <property type="entry name" value="AANH_PF0828-like"/>
    <property type="match status" value="1"/>
</dbReference>
<dbReference type="PANTHER" id="PTHR12196:SF2">
    <property type="entry name" value="DIPHTHINE--AMMONIA LIGASE"/>
    <property type="match status" value="1"/>
</dbReference>
<sequence>MSKKFVMSYSCGKDSTLALYRMIKEGHKPVALLITVDKKVLRSWFHGVPEELLNMVSKSLDIPLLLVKCEGEEYKDAFHKALLKARDELGAEACVFGDIDLEAHRVWCTDRCDYAGIEAIFPLWQESREGLTYEFIDTGFKTVIKNVRLDVLSTDFLGKQLTREVVKDIVKAGSDPCGENGEYHTFAFDGPLFTFPINFKENGIITNEKYGFLDIVGVVNE</sequence>
<name>A0A4S2DMH7_9CLOT</name>
<dbReference type="GO" id="GO:0017178">
    <property type="term" value="F:diphthine-ammonia ligase activity"/>
    <property type="evidence" value="ECO:0007669"/>
    <property type="project" value="UniProtKB-EC"/>
</dbReference>